<dbReference type="Pfam" id="PF20239">
    <property type="entry name" value="DUF6596"/>
    <property type="match status" value="1"/>
</dbReference>
<protein>
    <recommendedName>
        <fullName evidence="5">RNA polymerase sigma-70 factor, ECF subfamily</fullName>
    </recommendedName>
</protein>
<dbReference type="InterPro" id="IPR013324">
    <property type="entry name" value="RNA_pol_sigma_r3/r4-like"/>
</dbReference>
<evidence type="ECO:0000313" key="4">
    <source>
        <dbReference type="Proteomes" id="UP000680038"/>
    </source>
</evidence>
<organism evidence="3 4">
    <name type="scientific">Dyadobacter helix</name>
    <dbReference type="NCBI Taxonomy" id="2822344"/>
    <lineage>
        <taxon>Bacteria</taxon>
        <taxon>Pseudomonadati</taxon>
        <taxon>Bacteroidota</taxon>
        <taxon>Cytophagia</taxon>
        <taxon>Cytophagales</taxon>
        <taxon>Spirosomataceae</taxon>
        <taxon>Dyadobacter</taxon>
    </lineage>
</organism>
<dbReference type="EMBL" id="CAJRAF010000004">
    <property type="protein sequence ID" value="CAG5016138.1"/>
    <property type="molecule type" value="Genomic_DNA"/>
</dbReference>
<dbReference type="Pfam" id="PF04542">
    <property type="entry name" value="Sigma70_r2"/>
    <property type="match status" value="1"/>
</dbReference>
<dbReference type="PANTHER" id="PTHR47756">
    <property type="entry name" value="BLL6612 PROTEIN-RELATED"/>
    <property type="match status" value="1"/>
</dbReference>
<reference evidence="3" key="1">
    <citation type="submission" date="2021-04" db="EMBL/GenBank/DDBJ databases">
        <authorList>
            <person name="Rodrigo-Torres L."/>
            <person name="Arahal R. D."/>
            <person name="Lucena T."/>
        </authorList>
    </citation>
    <scope>NUCLEOTIDE SEQUENCE</scope>
    <source>
        <strain evidence="3">CECT 9275</strain>
    </source>
</reference>
<evidence type="ECO:0008006" key="5">
    <source>
        <dbReference type="Google" id="ProtNLM"/>
    </source>
</evidence>
<dbReference type="InterPro" id="IPR007627">
    <property type="entry name" value="RNA_pol_sigma70_r2"/>
</dbReference>
<dbReference type="InterPro" id="IPR046531">
    <property type="entry name" value="DUF6596"/>
</dbReference>
<dbReference type="GO" id="GO:0006352">
    <property type="term" value="P:DNA-templated transcription initiation"/>
    <property type="evidence" value="ECO:0007669"/>
    <property type="project" value="InterPro"/>
</dbReference>
<dbReference type="RefSeq" id="WP_229252998.1">
    <property type="nucleotide sequence ID" value="NZ_CAJRAF010000004.1"/>
</dbReference>
<comment type="caution">
    <text evidence="3">The sequence shown here is derived from an EMBL/GenBank/DDBJ whole genome shotgun (WGS) entry which is preliminary data.</text>
</comment>
<accession>A0A916JGZ0</accession>
<dbReference type="Gene3D" id="1.10.1740.10">
    <property type="match status" value="1"/>
</dbReference>
<sequence>MMQAANSTVDTLLPHLFRQEYAKLTAVLSRYFGFEHIEVAEDIASETFLKATEHWPVHGIPDSPAAWLYMVAKNKAKDYLKRHQLFESQIRAEIGRGETVHTPPFEFTEERIADSQLSMLFAVCDPANPPQVQVCLALQILCGFSVEEIANAFLSNKETIKKRLQRGRDHLRRGHFRLQELPDSVLHERFDMVLKTLYLLFNEGYFSQNEDAFIRKDLCSEAMRLALLLAESKLTGKHQASALLALMCFQSSRLDARTDDTGQAVLYEDQDRSLWDQFLMEKGNYYLFKAFETKAVSTYHVQAGIAYWHTTSGVEKWPHILQLYNQLVVLEYSPATAINRAFAVAQVHGFDRAIAEAEKLNLAGNNHYHGLMGYLYSPVHPERALFHYREALTSARSAVEKKVLAGKIAQLTAP</sequence>
<keyword evidence="4" id="KW-1185">Reference proteome</keyword>
<dbReference type="NCBIfam" id="TIGR02937">
    <property type="entry name" value="sigma70-ECF"/>
    <property type="match status" value="1"/>
</dbReference>
<dbReference type="PANTHER" id="PTHR47756:SF2">
    <property type="entry name" value="BLL6612 PROTEIN"/>
    <property type="match status" value="1"/>
</dbReference>
<dbReference type="SUPFAM" id="SSF88659">
    <property type="entry name" value="Sigma3 and sigma4 domains of RNA polymerase sigma factors"/>
    <property type="match status" value="1"/>
</dbReference>
<dbReference type="GO" id="GO:0003700">
    <property type="term" value="F:DNA-binding transcription factor activity"/>
    <property type="evidence" value="ECO:0007669"/>
    <property type="project" value="InterPro"/>
</dbReference>
<feature type="domain" description="DUF6596" evidence="2">
    <location>
        <begin position="189"/>
        <end position="290"/>
    </location>
</feature>
<dbReference type="Proteomes" id="UP000680038">
    <property type="component" value="Unassembled WGS sequence"/>
</dbReference>
<dbReference type="InterPro" id="IPR036388">
    <property type="entry name" value="WH-like_DNA-bd_sf"/>
</dbReference>
<evidence type="ECO:0000259" key="1">
    <source>
        <dbReference type="Pfam" id="PF04542"/>
    </source>
</evidence>
<feature type="domain" description="RNA polymerase sigma-70 region 2" evidence="1">
    <location>
        <begin position="16"/>
        <end position="84"/>
    </location>
</feature>
<evidence type="ECO:0000259" key="2">
    <source>
        <dbReference type="Pfam" id="PF20239"/>
    </source>
</evidence>
<gene>
    <name evidence="3" type="ORF">DYBT9275_05484</name>
</gene>
<name>A0A916JGZ0_9BACT</name>
<proteinExistence type="predicted"/>
<dbReference type="InterPro" id="IPR013325">
    <property type="entry name" value="RNA_pol_sigma_r2"/>
</dbReference>
<dbReference type="Gene3D" id="1.10.10.10">
    <property type="entry name" value="Winged helix-like DNA-binding domain superfamily/Winged helix DNA-binding domain"/>
    <property type="match status" value="1"/>
</dbReference>
<dbReference type="SUPFAM" id="SSF88946">
    <property type="entry name" value="Sigma2 domain of RNA polymerase sigma factors"/>
    <property type="match status" value="1"/>
</dbReference>
<evidence type="ECO:0000313" key="3">
    <source>
        <dbReference type="EMBL" id="CAG5016138.1"/>
    </source>
</evidence>
<dbReference type="InterPro" id="IPR014284">
    <property type="entry name" value="RNA_pol_sigma-70_dom"/>
</dbReference>
<dbReference type="AlphaFoldDB" id="A0A916JGZ0"/>